<dbReference type="Gene3D" id="1.10.260.40">
    <property type="entry name" value="lambda repressor-like DNA-binding domains"/>
    <property type="match status" value="1"/>
</dbReference>
<dbReference type="EMBL" id="FTMN01000014">
    <property type="protein sequence ID" value="SIR02696.1"/>
    <property type="molecule type" value="Genomic_DNA"/>
</dbReference>
<feature type="domain" description="HTH cro/C1-type" evidence="1">
    <location>
        <begin position="31"/>
        <end position="86"/>
    </location>
</feature>
<name>A0A1N6XJX9_9GAMM</name>
<dbReference type="SUPFAM" id="SSF47413">
    <property type="entry name" value="lambda repressor-like DNA-binding domains"/>
    <property type="match status" value="1"/>
</dbReference>
<dbReference type="RefSeq" id="WP_083703198.1">
    <property type="nucleotide sequence ID" value="NZ_FTMN01000014.1"/>
</dbReference>
<sequence length="102" mass="11511">MTQLTNIDREKLLIKLLLELYRGQLSEGALLRRLRKEVLGLNQESYAKLVGVSRRTLSDIERDQGQLTMSVYAAVFKPLGLKPGLLPRSDRLLKAMTSTLAQ</sequence>
<dbReference type="Pfam" id="PF01381">
    <property type="entry name" value="HTH_3"/>
    <property type="match status" value="1"/>
</dbReference>
<proteinExistence type="predicted"/>
<dbReference type="CDD" id="cd00093">
    <property type="entry name" value="HTH_XRE"/>
    <property type="match status" value="1"/>
</dbReference>
<dbReference type="STRING" id="49186.SAMN05421647_11470"/>
<evidence type="ECO:0000313" key="2">
    <source>
        <dbReference type="EMBL" id="SIR02696.1"/>
    </source>
</evidence>
<organism evidence="2 3">
    <name type="scientific">Marinobacterium stanieri</name>
    <dbReference type="NCBI Taxonomy" id="49186"/>
    <lineage>
        <taxon>Bacteria</taxon>
        <taxon>Pseudomonadati</taxon>
        <taxon>Pseudomonadota</taxon>
        <taxon>Gammaproteobacteria</taxon>
        <taxon>Oceanospirillales</taxon>
        <taxon>Oceanospirillaceae</taxon>
        <taxon>Marinobacterium</taxon>
    </lineage>
</organism>
<reference evidence="2 3" key="1">
    <citation type="submission" date="2017-01" db="EMBL/GenBank/DDBJ databases">
        <authorList>
            <person name="Mah S.A."/>
            <person name="Swanson W.J."/>
            <person name="Moy G.W."/>
            <person name="Vacquier V.D."/>
        </authorList>
    </citation>
    <scope>NUCLEOTIDE SEQUENCE [LARGE SCALE GENOMIC DNA]</scope>
    <source>
        <strain evidence="2 3">DSM 7027</strain>
    </source>
</reference>
<gene>
    <name evidence="2" type="ORF">SAMN05421647_11470</name>
</gene>
<protein>
    <submittedName>
        <fullName evidence="2">Helix-turn-helix</fullName>
    </submittedName>
</protein>
<dbReference type="GO" id="GO:0003677">
    <property type="term" value="F:DNA binding"/>
    <property type="evidence" value="ECO:0007669"/>
    <property type="project" value="InterPro"/>
</dbReference>
<dbReference type="SMART" id="SM00530">
    <property type="entry name" value="HTH_XRE"/>
    <property type="match status" value="1"/>
</dbReference>
<dbReference type="InterPro" id="IPR001387">
    <property type="entry name" value="Cro/C1-type_HTH"/>
</dbReference>
<dbReference type="Proteomes" id="UP000186895">
    <property type="component" value="Unassembled WGS sequence"/>
</dbReference>
<dbReference type="PROSITE" id="PS50943">
    <property type="entry name" value="HTH_CROC1"/>
    <property type="match status" value="1"/>
</dbReference>
<dbReference type="InterPro" id="IPR010982">
    <property type="entry name" value="Lambda_DNA-bd_dom_sf"/>
</dbReference>
<evidence type="ECO:0000313" key="3">
    <source>
        <dbReference type="Proteomes" id="UP000186895"/>
    </source>
</evidence>
<accession>A0A1N6XJX9</accession>
<evidence type="ECO:0000259" key="1">
    <source>
        <dbReference type="PROSITE" id="PS50943"/>
    </source>
</evidence>
<keyword evidence="3" id="KW-1185">Reference proteome</keyword>
<dbReference type="AlphaFoldDB" id="A0A1N6XJX9"/>